<keyword evidence="1" id="KW-0472">Membrane</keyword>
<dbReference type="Gene3D" id="3.40.50.1820">
    <property type="entry name" value="alpha/beta hydrolase"/>
    <property type="match status" value="2"/>
</dbReference>
<protein>
    <submittedName>
        <fullName evidence="3">Pimeloyl-ACP methyl ester carboxylesterase</fullName>
    </submittedName>
</protein>
<proteinExistence type="predicted"/>
<feature type="domain" description="AB hydrolase-1" evidence="2">
    <location>
        <begin position="36"/>
        <end position="237"/>
    </location>
</feature>
<keyword evidence="1" id="KW-0812">Transmembrane</keyword>
<comment type="caution">
    <text evidence="3">The sequence shown here is derived from an EMBL/GenBank/DDBJ whole genome shotgun (WGS) entry which is preliminary data.</text>
</comment>
<keyword evidence="4" id="KW-1185">Reference proteome</keyword>
<evidence type="ECO:0000313" key="4">
    <source>
        <dbReference type="Proteomes" id="UP000530564"/>
    </source>
</evidence>
<dbReference type="RefSeq" id="WP_183771782.1">
    <property type="nucleotide sequence ID" value="NZ_JACIDK010000002.1"/>
</dbReference>
<dbReference type="SUPFAM" id="SSF53474">
    <property type="entry name" value="alpha/beta-Hydrolases"/>
    <property type="match status" value="1"/>
</dbReference>
<reference evidence="3 4" key="1">
    <citation type="submission" date="2020-08" db="EMBL/GenBank/DDBJ databases">
        <title>Genomic Encyclopedia of Type Strains, Phase IV (KMG-IV): sequencing the most valuable type-strain genomes for metagenomic binning, comparative biology and taxonomic classification.</title>
        <authorList>
            <person name="Goeker M."/>
        </authorList>
    </citation>
    <scope>NUCLEOTIDE SEQUENCE [LARGE SCALE GENOMIC DNA]</scope>
    <source>
        <strain evidence="3 4">DSM 21793</strain>
    </source>
</reference>
<keyword evidence="1" id="KW-1133">Transmembrane helix</keyword>
<dbReference type="Proteomes" id="UP000530564">
    <property type="component" value="Unassembled WGS sequence"/>
</dbReference>
<dbReference type="InterPro" id="IPR000073">
    <property type="entry name" value="AB_hydrolase_1"/>
</dbReference>
<dbReference type="AlphaFoldDB" id="A0A840A112"/>
<dbReference type="InterPro" id="IPR029058">
    <property type="entry name" value="AB_hydrolase_fold"/>
</dbReference>
<evidence type="ECO:0000256" key="1">
    <source>
        <dbReference type="SAM" id="Phobius"/>
    </source>
</evidence>
<dbReference type="Pfam" id="PF12697">
    <property type="entry name" value="Abhydrolase_6"/>
    <property type="match status" value="1"/>
</dbReference>
<gene>
    <name evidence="3" type="ORF">GGQ61_001877</name>
</gene>
<sequence>MRPVSDTKWVHCMTPAGDKLVFAARPELRDRHKSVVVLIHDVLSTPGAMAPWFARLEPEAEVMLASLPGHGVAPPLSSPGWDELVAGLHQSLRTVVPGRRVLVAGLGLGGVLALALGAHGYAAVAFDPFFATAGRWPLEIALERTAARGELPVPEFMFEALGWRDGAIVQNRSYGGLLDRLKAPALIVCGDVPLAPPRDLAMAPSLMDEADHALLAAYPNLRVKIAPGCGHDVLGQATDLCRDIILDELARA</sequence>
<evidence type="ECO:0000313" key="3">
    <source>
        <dbReference type="EMBL" id="MBB3891160.1"/>
    </source>
</evidence>
<organism evidence="3 4">
    <name type="scientific">Phenylobacterium haematophilum</name>
    <dbReference type="NCBI Taxonomy" id="98513"/>
    <lineage>
        <taxon>Bacteria</taxon>
        <taxon>Pseudomonadati</taxon>
        <taxon>Pseudomonadota</taxon>
        <taxon>Alphaproteobacteria</taxon>
        <taxon>Caulobacterales</taxon>
        <taxon>Caulobacteraceae</taxon>
        <taxon>Phenylobacterium</taxon>
    </lineage>
</organism>
<feature type="transmembrane region" description="Helical" evidence="1">
    <location>
        <begin position="101"/>
        <end position="122"/>
    </location>
</feature>
<accession>A0A840A112</accession>
<name>A0A840A112_9CAUL</name>
<evidence type="ECO:0000259" key="2">
    <source>
        <dbReference type="Pfam" id="PF12697"/>
    </source>
</evidence>
<dbReference type="EMBL" id="JACIDK010000002">
    <property type="protein sequence ID" value="MBB3891160.1"/>
    <property type="molecule type" value="Genomic_DNA"/>
</dbReference>